<dbReference type="Proteomes" id="UP001234989">
    <property type="component" value="Chromosome 6"/>
</dbReference>
<sequence>MWHSRTPSTDRRWTHGPFCRSVVTDRSSCPWIDAPKAQLQSRTTVDQHGPSFDPRSVGLTVDRRFRFSASRSRLDRFPISSSAESVATVKGWEISENGKNGDNYGDGYVDVSADFSPGFLGFSGFVGMEWAGLCIGKGFGLGIKRIRLRFGSGNRKNLVVGTSPFFGLLKG</sequence>
<gene>
    <name evidence="1" type="ORF">MTR67_028201</name>
</gene>
<proteinExistence type="predicted"/>
<reference evidence="1" key="1">
    <citation type="submission" date="2023-08" db="EMBL/GenBank/DDBJ databases">
        <title>A de novo genome assembly of Solanum verrucosum Schlechtendal, a Mexican diploid species geographically isolated from the other diploid A-genome species in potato relatives.</title>
        <authorList>
            <person name="Hosaka K."/>
        </authorList>
    </citation>
    <scope>NUCLEOTIDE SEQUENCE</scope>
    <source>
        <tissue evidence="1">Young leaves</tissue>
    </source>
</reference>
<organism evidence="1 2">
    <name type="scientific">Solanum verrucosum</name>
    <dbReference type="NCBI Taxonomy" id="315347"/>
    <lineage>
        <taxon>Eukaryota</taxon>
        <taxon>Viridiplantae</taxon>
        <taxon>Streptophyta</taxon>
        <taxon>Embryophyta</taxon>
        <taxon>Tracheophyta</taxon>
        <taxon>Spermatophyta</taxon>
        <taxon>Magnoliopsida</taxon>
        <taxon>eudicotyledons</taxon>
        <taxon>Gunneridae</taxon>
        <taxon>Pentapetalae</taxon>
        <taxon>asterids</taxon>
        <taxon>lamiids</taxon>
        <taxon>Solanales</taxon>
        <taxon>Solanaceae</taxon>
        <taxon>Solanoideae</taxon>
        <taxon>Solaneae</taxon>
        <taxon>Solanum</taxon>
    </lineage>
</organism>
<dbReference type="AlphaFoldDB" id="A0AAF0R3N1"/>
<accession>A0AAF0R3N1</accession>
<keyword evidence="2" id="KW-1185">Reference proteome</keyword>
<evidence type="ECO:0000313" key="1">
    <source>
        <dbReference type="EMBL" id="WMV34816.1"/>
    </source>
</evidence>
<evidence type="ECO:0000313" key="2">
    <source>
        <dbReference type="Proteomes" id="UP001234989"/>
    </source>
</evidence>
<name>A0AAF0R3N1_SOLVR</name>
<protein>
    <submittedName>
        <fullName evidence="1">Uncharacterized protein</fullName>
    </submittedName>
</protein>
<dbReference type="EMBL" id="CP133617">
    <property type="protein sequence ID" value="WMV34816.1"/>
    <property type="molecule type" value="Genomic_DNA"/>
</dbReference>